<feature type="domain" description="NET" evidence="5">
    <location>
        <begin position="791"/>
        <end position="872"/>
    </location>
</feature>
<dbReference type="PANTHER" id="PTHR22880">
    <property type="entry name" value="FALZ-RELATED BROMODOMAIN-CONTAINING PROTEINS"/>
    <property type="match status" value="1"/>
</dbReference>
<dbReference type="InterPro" id="IPR036427">
    <property type="entry name" value="Bromodomain-like_sf"/>
</dbReference>
<dbReference type="PROSITE" id="PS50014">
    <property type="entry name" value="BROMODOMAIN_2"/>
    <property type="match status" value="2"/>
</dbReference>
<keyword evidence="1 2" id="KW-0103">Bromodomain</keyword>
<accession>A0A6V7UIA7</accession>
<dbReference type="Gene3D" id="1.20.920.10">
    <property type="entry name" value="Bromodomain-like"/>
    <property type="match status" value="2"/>
</dbReference>
<feature type="region of interest" description="Disordered" evidence="3">
    <location>
        <begin position="706"/>
        <end position="796"/>
    </location>
</feature>
<protein>
    <submittedName>
        <fullName evidence="6">Uncharacterized protein</fullName>
    </submittedName>
</protein>
<dbReference type="EMBL" id="CAJEWN010000071">
    <property type="protein sequence ID" value="CAD2158485.1"/>
    <property type="molecule type" value="Genomic_DNA"/>
</dbReference>
<feature type="compositionally biased region" description="Polar residues" evidence="3">
    <location>
        <begin position="1158"/>
        <end position="1171"/>
    </location>
</feature>
<gene>
    <name evidence="6" type="ORF">MENT_LOCUS13189</name>
</gene>
<organism evidence="6 7">
    <name type="scientific">Meloidogyne enterolobii</name>
    <name type="common">Root-knot nematode worm</name>
    <name type="synonym">Meloidogyne mayaguensis</name>
    <dbReference type="NCBI Taxonomy" id="390850"/>
    <lineage>
        <taxon>Eukaryota</taxon>
        <taxon>Metazoa</taxon>
        <taxon>Ecdysozoa</taxon>
        <taxon>Nematoda</taxon>
        <taxon>Chromadorea</taxon>
        <taxon>Rhabditida</taxon>
        <taxon>Tylenchina</taxon>
        <taxon>Tylenchomorpha</taxon>
        <taxon>Tylenchoidea</taxon>
        <taxon>Meloidogynidae</taxon>
        <taxon>Meloidogyninae</taxon>
        <taxon>Meloidogyne</taxon>
    </lineage>
</organism>
<feature type="compositionally biased region" description="Polar residues" evidence="3">
    <location>
        <begin position="1013"/>
        <end position="1027"/>
    </location>
</feature>
<name>A0A6V7UIA7_MELEN</name>
<feature type="compositionally biased region" description="Low complexity" evidence="3">
    <location>
        <begin position="732"/>
        <end position="751"/>
    </location>
</feature>
<feature type="compositionally biased region" description="Low complexity" evidence="3">
    <location>
        <begin position="934"/>
        <end position="945"/>
    </location>
</feature>
<feature type="compositionally biased region" description="Polar residues" evidence="3">
    <location>
        <begin position="882"/>
        <end position="912"/>
    </location>
</feature>
<dbReference type="SMART" id="SM00297">
    <property type="entry name" value="BROMO"/>
    <property type="match status" value="2"/>
</dbReference>
<feature type="region of interest" description="Disordered" evidence="3">
    <location>
        <begin position="1146"/>
        <end position="1208"/>
    </location>
</feature>
<dbReference type="GO" id="GO:0005634">
    <property type="term" value="C:nucleus"/>
    <property type="evidence" value="ECO:0007669"/>
    <property type="project" value="TreeGrafter"/>
</dbReference>
<evidence type="ECO:0000259" key="4">
    <source>
        <dbReference type="PROSITE" id="PS50014"/>
    </source>
</evidence>
<feature type="compositionally biased region" description="Basic and acidic residues" evidence="3">
    <location>
        <begin position="1184"/>
        <end position="1205"/>
    </location>
</feature>
<dbReference type="SUPFAM" id="SSF47370">
    <property type="entry name" value="Bromodomain"/>
    <property type="match status" value="2"/>
</dbReference>
<feature type="region of interest" description="Disordered" evidence="3">
    <location>
        <begin position="23"/>
        <end position="44"/>
    </location>
</feature>
<dbReference type="PRINTS" id="PR00503">
    <property type="entry name" value="BROMODOMAIN"/>
</dbReference>
<feature type="region of interest" description="Disordered" evidence="3">
    <location>
        <begin position="1072"/>
        <end position="1108"/>
    </location>
</feature>
<dbReference type="InterPro" id="IPR001487">
    <property type="entry name" value="Bromodomain"/>
</dbReference>
<feature type="compositionally biased region" description="Low complexity" evidence="3">
    <location>
        <begin position="1148"/>
        <end position="1157"/>
    </location>
</feature>
<dbReference type="Proteomes" id="UP000580250">
    <property type="component" value="Unassembled WGS sequence"/>
</dbReference>
<evidence type="ECO:0000313" key="7">
    <source>
        <dbReference type="Proteomes" id="UP000580250"/>
    </source>
</evidence>
<feature type="compositionally biased region" description="Basic and acidic residues" evidence="3">
    <location>
        <begin position="771"/>
        <end position="796"/>
    </location>
</feature>
<dbReference type="GO" id="GO:0000785">
    <property type="term" value="C:chromatin"/>
    <property type="evidence" value="ECO:0007669"/>
    <property type="project" value="TreeGrafter"/>
</dbReference>
<feature type="domain" description="Bromo" evidence="4">
    <location>
        <begin position="134"/>
        <end position="206"/>
    </location>
</feature>
<dbReference type="InterPro" id="IPR027353">
    <property type="entry name" value="NET_dom"/>
</dbReference>
<feature type="region of interest" description="Disordered" evidence="3">
    <location>
        <begin position="1013"/>
        <end position="1045"/>
    </location>
</feature>
<reference evidence="6 7" key="1">
    <citation type="submission" date="2020-08" db="EMBL/GenBank/DDBJ databases">
        <authorList>
            <person name="Koutsovoulos G."/>
            <person name="Danchin GJ E."/>
        </authorList>
    </citation>
    <scope>NUCLEOTIDE SEQUENCE [LARGE SCALE GENOMIC DNA]</scope>
</reference>
<dbReference type="InterPro" id="IPR018359">
    <property type="entry name" value="Bromodomain_CS"/>
</dbReference>
<dbReference type="Gene3D" id="1.20.1270.220">
    <property type="match status" value="1"/>
</dbReference>
<dbReference type="PANTHER" id="PTHR22880:SF225">
    <property type="entry name" value="BROMODOMAIN-CONTAINING PROTEIN BET-1-RELATED"/>
    <property type="match status" value="1"/>
</dbReference>
<feature type="compositionally biased region" description="Basic residues" evidence="3">
    <location>
        <begin position="760"/>
        <end position="770"/>
    </location>
</feature>
<dbReference type="PROSITE" id="PS00633">
    <property type="entry name" value="BROMODOMAIN_1"/>
    <property type="match status" value="2"/>
</dbReference>
<evidence type="ECO:0000256" key="1">
    <source>
        <dbReference type="ARBA" id="ARBA00023117"/>
    </source>
</evidence>
<dbReference type="GO" id="GO:0006338">
    <property type="term" value="P:chromatin remodeling"/>
    <property type="evidence" value="ECO:0007669"/>
    <property type="project" value="TreeGrafter"/>
</dbReference>
<sequence length="1220" mass="135766">MSDKINLKTEVLTENEENCFTTQEQTENNAGTSTIDVQPNENETVTHSVETTSLSSVVGDNADLTTLSRNDDASTETIPVESSSARDTLEGWTSPILEAVNGMVQPRVVPPIGKPVRWTNQLDFLMKDVLKQAKNHKHAWPFQRPVDSIKLGIQDYHNVIKRPMDLGTIEKRLKNMYYYSAQECMKDFEQIWSNCYKFNQCEDDVTLMCKNVENLYRDRMKKFPNEEREIPFPNQKKGGNKGAIKKIVRATSTTTKGTNSPSNSLCESATAILSYFHNATLQGARKFLSLYFWIASRESSAQRGLPDSSSSIGMIKLESDSIDDQKGKGVKRKADTTTSFDEDQGPSSKQILPTKREVRPIKKGPPQIDYPQLKPRLKGKPNEQMKFCTKLLTELMISKKCKGFNWAFLEPVDVEGLKLFDYYDIIKDPIDLGTIRRKMDARQYVTPEEFKSDIMLMCDNCFTYNPEGQIVNKLGKQLLDYFNARWKHLPPETKEEIHQQLPVLHKEEPKEQQPFIPSFKNVKPSISSNIPSLSSQSAKSMDDDDQIDLMLYHVNDKLTQLQQYNQELISLKFKRREARSQHQPLPQLSADLHSAINSALNAPVQNIPSTAFMPPMLATQSSSGSLNIQQQVNKQPNIPTSIPQHIVAPTQSFKKKSGPGRPKGFIPGLGVQPSVMEGVSSISAPSLAQNLVPSSVAIQQVPTLVPPQKQPLPQQQPLQSNLIGPPTSTAAVPQQQLMSQMQSQQPQQQGFAGAGGGVGRRGRKPGSKNKPKTEKAAKESSAAPRREYEFNSDDEHATELMTYEEKRQLSMDINMLSVDKLSTVVNIIEAREKITDFNPEEIEIDFETLKPVTLRDLEAYVKMCQQQDNKGGLAKKKEVPMNVSNGSVQMPNKTQQDPGSVKNSSLVSTVSRQQQPPPSSQQQQNISKDESSSDSDSSGGTSSSEDSSDSSDTESEGKPTPRKQAPPVMNANNANNNNKIFPQQMQNMQNAGVGAGVVVPSNVVPNVQNKNARISPQQQQDNSQIASTIGVPPQQPSSHVHSGAAPLFQSTNSTEMSAGTAGSVLDLLLPTGNDDKGGGGGNVGITNKTSWSSLAQRPGGEGGQTANSTVAASAAFEQFRMKAREKEERKRLLKEEEEKRRKLRELEQLQQQQQQQQIPAVNSNGASSTELVQPPTKPQIDQDEINRRREMEKERRKREEMEHVDMTSQMELMANFEMRF</sequence>
<evidence type="ECO:0000256" key="2">
    <source>
        <dbReference type="PROSITE-ProRule" id="PRU00035"/>
    </source>
</evidence>
<feature type="compositionally biased region" description="Polar residues" evidence="3">
    <location>
        <begin position="75"/>
        <end position="86"/>
    </location>
</feature>
<feature type="compositionally biased region" description="Basic and acidic residues" evidence="3">
    <location>
        <begin position="323"/>
        <end position="335"/>
    </location>
</feature>
<proteinExistence type="predicted"/>
<evidence type="ECO:0000256" key="3">
    <source>
        <dbReference type="SAM" id="MobiDB-lite"/>
    </source>
</evidence>
<dbReference type="OrthoDB" id="21449at2759"/>
<dbReference type="Pfam" id="PF00439">
    <property type="entry name" value="Bromodomain"/>
    <property type="match status" value="2"/>
</dbReference>
<feature type="region of interest" description="Disordered" evidence="3">
    <location>
        <begin position="323"/>
        <end position="355"/>
    </location>
</feature>
<dbReference type="GO" id="GO:0006355">
    <property type="term" value="P:regulation of DNA-templated transcription"/>
    <property type="evidence" value="ECO:0007669"/>
    <property type="project" value="TreeGrafter"/>
</dbReference>
<feature type="region of interest" description="Disordered" evidence="3">
    <location>
        <begin position="868"/>
        <end position="979"/>
    </location>
</feature>
<dbReference type="InterPro" id="IPR050935">
    <property type="entry name" value="Bromo_chromatin_reader"/>
</dbReference>
<evidence type="ECO:0000259" key="5">
    <source>
        <dbReference type="PROSITE" id="PS51525"/>
    </source>
</evidence>
<feature type="region of interest" description="Disordered" evidence="3">
    <location>
        <begin position="65"/>
        <end position="86"/>
    </location>
</feature>
<dbReference type="InterPro" id="IPR038336">
    <property type="entry name" value="NET_sf"/>
</dbReference>
<evidence type="ECO:0000313" key="6">
    <source>
        <dbReference type="EMBL" id="CAD2158485.1"/>
    </source>
</evidence>
<dbReference type="PROSITE" id="PS51525">
    <property type="entry name" value="NET"/>
    <property type="match status" value="1"/>
</dbReference>
<comment type="caution">
    <text evidence="6">The sequence shown here is derived from an EMBL/GenBank/DDBJ whole genome shotgun (WGS) entry which is preliminary data.</text>
</comment>
<dbReference type="AlphaFoldDB" id="A0A6V7UIA7"/>
<feature type="domain" description="Bromo" evidence="4">
    <location>
        <begin position="400"/>
        <end position="472"/>
    </location>
</feature>
<dbReference type="Pfam" id="PF17035">
    <property type="entry name" value="BET"/>
    <property type="match status" value="1"/>
</dbReference>
<feature type="compositionally biased region" description="Polar residues" evidence="3">
    <location>
        <begin position="720"/>
        <end position="731"/>
    </location>
</feature>